<dbReference type="AlphaFoldDB" id="A0A084WP33"/>
<feature type="region of interest" description="Disordered" evidence="1">
    <location>
        <begin position="17"/>
        <end position="74"/>
    </location>
</feature>
<accession>A0A084WP33</accession>
<keyword evidence="4" id="KW-1185">Reference proteome</keyword>
<dbReference type="Proteomes" id="UP000030765">
    <property type="component" value="Unassembled WGS sequence"/>
</dbReference>
<feature type="compositionally biased region" description="Polar residues" evidence="1">
    <location>
        <begin position="62"/>
        <end position="74"/>
    </location>
</feature>
<dbReference type="EnsemblMetazoa" id="ASIC020158-RA">
    <property type="protein sequence ID" value="ASIC020158-PA"/>
    <property type="gene ID" value="ASIC020158"/>
</dbReference>
<feature type="compositionally biased region" description="Polar residues" evidence="1">
    <location>
        <begin position="20"/>
        <end position="31"/>
    </location>
</feature>
<proteinExistence type="predicted"/>
<dbReference type="EMBL" id="KE525362">
    <property type="protein sequence ID" value="KFB51977.1"/>
    <property type="molecule type" value="Genomic_DNA"/>
</dbReference>
<protein>
    <submittedName>
        <fullName evidence="2 3">Uncharacterized protein</fullName>
    </submittedName>
</protein>
<name>A0A084WP33_ANOSI</name>
<reference evidence="3" key="2">
    <citation type="submission" date="2020-05" db="UniProtKB">
        <authorList>
            <consortium name="EnsemblMetazoa"/>
        </authorList>
    </citation>
    <scope>IDENTIFICATION</scope>
</reference>
<organism evidence="2">
    <name type="scientific">Anopheles sinensis</name>
    <name type="common">Mosquito</name>
    <dbReference type="NCBI Taxonomy" id="74873"/>
    <lineage>
        <taxon>Eukaryota</taxon>
        <taxon>Metazoa</taxon>
        <taxon>Ecdysozoa</taxon>
        <taxon>Arthropoda</taxon>
        <taxon>Hexapoda</taxon>
        <taxon>Insecta</taxon>
        <taxon>Pterygota</taxon>
        <taxon>Neoptera</taxon>
        <taxon>Endopterygota</taxon>
        <taxon>Diptera</taxon>
        <taxon>Nematocera</taxon>
        <taxon>Culicoidea</taxon>
        <taxon>Culicidae</taxon>
        <taxon>Anophelinae</taxon>
        <taxon>Anopheles</taxon>
    </lineage>
</organism>
<evidence type="ECO:0000256" key="1">
    <source>
        <dbReference type="SAM" id="MobiDB-lite"/>
    </source>
</evidence>
<evidence type="ECO:0000313" key="2">
    <source>
        <dbReference type="EMBL" id="KFB51977.1"/>
    </source>
</evidence>
<gene>
    <name evidence="2" type="ORF">ZHAS_00020158</name>
</gene>
<dbReference type="VEuPathDB" id="VectorBase:ASIC020158"/>
<dbReference type="EMBL" id="ATLV01024857">
    <property type="status" value="NOT_ANNOTATED_CDS"/>
    <property type="molecule type" value="Genomic_DNA"/>
</dbReference>
<reference evidence="2 4" key="1">
    <citation type="journal article" date="2014" name="BMC Genomics">
        <title>Genome sequence of Anopheles sinensis provides insight into genetics basis of mosquito competence for malaria parasites.</title>
        <authorList>
            <person name="Zhou D."/>
            <person name="Zhang D."/>
            <person name="Ding G."/>
            <person name="Shi L."/>
            <person name="Hou Q."/>
            <person name="Ye Y."/>
            <person name="Xu Y."/>
            <person name="Zhou H."/>
            <person name="Xiong C."/>
            <person name="Li S."/>
            <person name="Yu J."/>
            <person name="Hong S."/>
            <person name="Yu X."/>
            <person name="Zou P."/>
            <person name="Chen C."/>
            <person name="Chang X."/>
            <person name="Wang W."/>
            <person name="Lv Y."/>
            <person name="Sun Y."/>
            <person name="Ma L."/>
            <person name="Shen B."/>
            <person name="Zhu C."/>
        </authorList>
    </citation>
    <scope>NUCLEOTIDE SEQUENCE [LARGE SCALE GENOMIC DNA]</scope>
</reference>
<evidence type="ECO:0000313" key="3">
    <source>
        <dbReference type="EnsemblMetazoa" id="ASIC020158-PA"/>
    </source>
</evidence>
<evidence type="ECO:0000313" key="4">
    <source>
        <dbReference type="Proteomes" id="UP000030765"/>
    </source>
</evidence>
<sequence length="126" mass="14204">MSRRAVWRRRGPVKRENGITCDNLQQRTLNGPDQIRGGRVPGVGWQGFSLSLDPDEREPNETDSTTGVRSEYSTNTGGTRIVFVCPFEPQRSAVKPTVFPPTLGGRPRLQTFKYATVPLVWRCKEE</sequence>